<sequence length="194" mass="21871">MDDHMHALRRILSYVQGTLHYGLHIYPSSTTSLISYIDADWGGCPDTRKSTSGYCVFLGDNLLFWSSKRQPTLSHSSAEAEYRGVANVVSESCWLRNLLLELHCPIHKATLVYCDNINAIYLAGNPVQHQRTKQIEMDIHFVCEKVVSGQVRVLHVSSHYQIADIFTKCLPLVLFQDFRDSLSVRQPSASTAGE</sequence>
<proteinExistence type="predicted"/>
<accession>A0AAE1RG68</accession>
<dbReference type="AlphaFoldDB" id="A0AAE1RG68"/>
<dbReference type="CDD" id="cd09272">
    <property type="entry name" value="RNase_HI_RT_Ty1"/>
    <property type="match status" value="1"/>
</dbReference>
<evidence type="ECO:0000313" key="1">
    <source>
        <dbReference type="EMBL" id="KAK4351665.1"/>
    </source>
</evidence>
<dbReference type="InterPro" id="IPR043502">
    <property type="entry name" value="DNA/RNA_pol_sf"/>
</dbReference>
<dbReference type="Proteomes" id="UP001291623">
    <property type="component" value="Unassembled WGS sequence"/>
</dbReference>
<dbReference type="PANTHER" id="PTHR11439:SF524">
    <property type="entry name" value="RNA-DIRECTED DNA POLYMERASE, PROTEIN KINASE RLK-PELLE-DLSV FAMILY"/>
    <property type="match status" value="1"/>
</dbReference>
<keyword evidence="2" id="KW-1185">Reference proteome</keyword>
<comment type="caution">
    <text evidence="1">The sequence shown here is derived from an EMBL/GenBank/DDBJ whole genome shotgun (WGS) entry which is preliminary data.</text>
</comment>
<dbReference type="SUPFAM" id="SSF56672">
    <property type="entry name" value="DNA/RNA polymerases"/>
    <property type="match status" value="1"/>
</dbReference>
<name>A0AAE1RG68_9SOLA</name>
<gene>
    <name evidence="1" type="ORF">RND71_030978</name>
</gene>
<dbReference type="PANTHER" id="PTHR11439">
    <property type="entry name" value="GAG-POL-RELATED RETROTRANSPOSON"/>
    <property type="match status" value="1"/>
</dbReference>
<dbReference type="EMBL" id="JAVYJV010000016">
    <property type="protein sequence ID" value="KAK4351665.1"/>
    <property type="molecule type" value="Genomic_DNA"/>
</dbReference>
<reference evidence="1" key="1">
    <citation type="submission" date="2023-12" db="EMBL/GenBank/DDBJ databases">
        <title>Genome assembly of Anisodus tanguticus.</title>
        <authorList>
            <person name="Wang Y.-J."/>
        </authorList>
    </citation>
    <scope>NUCLEOTIDE SEQUENCE</scope>
    <source>
        <strain evidence="1">KB-2021</strain>
        <tissue evidence="1">Leaf</tissue>
    </source>
</reference>
<evidence type="ECO:0000313" key="2">
    <source>
        <dbReference type="Proteomes" id="UP001291623"/>
    </source>
</evidence>
<protein>
    <recommendedName>
        <fullName evidence="3">NBS-containing resistance-like protein</fullName>
    </recommendedName>
</protein>
<organism evidence="1 2">
    <name type="scientific">Anisodus tanguticus</name>
    <dbReference type="NCBI Taxonomy" id="243964"/>
    <lineage>
        <taxon>Eukaryota</taxon>
        <taxon>Viridiplantae</taxon>
        <taxon>Streptophyta</taxon>
        <taxon>Embryophyta</taxon>
        <taxon>Tracheophyta</taxon>
        <taxon>Spermatophyta</taxon>
        <taxon>Magnoliopsida</taxon>
        <taxon>eudicotyledons</taxon>
        <taxon>Gunneridae</taxon>
        <taxon>Pentapetalae</taxon>
        <taxon>asterids</taxon>
        <taxon>lamiids</taxon>
        <taxon>Solanales</taxon>
        <taxon>Solanaceae</taxon>
        <taxon>Solanoideae</taxon>
        <taxon>Hyoscyameae</taxon>
        <taxon>Anisodus</taxon>
    </lineage>
</organism>
<evidence type="ECO:0008006" key="3">
    <source>
        <dbReference type="Google" id="ProtNLM"/>
    </source>
</evidence>